<reference evidence="3 4" key="1">
    <citation type="submission" date="2020-07" db="EMBL/GenBank/DDBJ databases">
        <title>Sequencing the genomes of 1000 actinobacteria strains.</title>
        <authorList>
            <person name="Klenk H.-P."/>
        </authorList>
    </citation>
    <scope>NUCLEOTIDE SEQUENCE [LARGE SCALE GENOMIC DNA]</scope>
    <source>
        <strain evidence="3 4">DSM 45772</strain>
    </source>
</reference>
<gene>
    <name evidence="3" type="ORF">BJ983_005512</name>
</gene>
<dbReference type="GO" id="GO:0003677">
    <property type="term" value="F:DNA binding"/>
    <property type="evidence" value="ECO:0007669"/>
    <property type="project" value="UniProtKB-KW"/>
</dbReference>
<name>A0A7Y9E1V2_9PSEU</name>
<keyword evidence="1" id="KW-0238">DNA-binding</keyword>
<dbReference type="GO" id="GO:0005829">
    <property type="term" value="C:cytosol"/>
    <property type="evidence" value="ECO:0007669"/>
    <property type="project" value="TreeGrafter"/>
</dbReference>
<dbReference type="Proteomes" id="UP000535890">
    <property type="component" value="Unassembled WGS sequence"/>
</dbReference>
<evidence type="ECO:0000313" key="4">
    <source>
        <dbReference type="Proteomes" id="UP000535890"/>
    </source>
</evidence>
<dbReference type="PANTHER" id="PTHR46797">
    <property type="entry name" value="HTH-TYPE TRANSCRIPTIONAL REGULATOR"/>
    <property type="match status" value="1"/>
</dbReference>
<dbReference type="PANTHER" id="PTHR46797:SF10">
    <property type="entry name" value="BLR1115 PROTEIN"/>
    <property type="match status" value="1"/>
</dbReference>
<sequence>MDLTTSLAAVVRERRWERDLTVRALADRTGVSRAMIAKVEAGEAQPTAALLGRLSGALGLSLSQLVARAEGDGRVSRRAEQPTWTDPTSGYVRRAVSPRAGGDLELVEVTMPPRAEAGFAADTYTFLRHRIWVLEGVLEFVEGTTVHRLEAGDCLELGPPVDCVYRNPDDGPVRYLVAVTRR</sequence>
<organism evidence="3 4">
    <name type="scientific">Actinomycetospora corticicola</name>
    <dbReference type="NCBI Taxonomy" id="663602"/>
    <lineage>
        <taxon>Bacteria</taxon>
        <taxon>Bacillati</taxon>
        <taxon>Actinomycetota</taxon>
        <taxon>Actinomycetes</taxon>
        <taxon>Pseudonocardiales</taxon>
        <taxon>Pseudonocardiaceae</taxon>
        <taxon>Actinomycetospora</taxon>
    </lineage>
</organism>
<dbReference type="CDD" id="cd00093">
    <property type="entry name" value="HTH_XRE"/>
    <property type="match status" value="1"/>
</dbReference>
<proteinExistence type="predicted"/>
<feature type="domain" description="HTH cro/C1-type" evidence="2">
    <location>
        <begin position="11"/>
        <end position="65"/>
    </location>
</feature>
<dbReference type="EMBL" id="JACCBN010000001">
    <property type="protein sequence ID" value="NYD39410.1"/>
    <property type="molecule type" value="Genomic_DNA"/>
</dbReference>
<dbReference type="Pfam" id="PF01381">
    <property type="entry name" value="HTH_3"/>
    <property type="match status" value="1"/>
</dbReference>
<dbReference type="SUPFAM" id="SSF51182">
    <property type="entry name" value="RmlC-like cupins"/>
    <property type="match status" value="1"/>
</dbReference>
<dbReference type="CDD" id="cd02209">
    <property type="entry name" value="cupin_XRE_C"/>
    <property type="match status" value="1"/>
</dbReference>
<dbReference type="InterPro" id="IPR010982">
    <property type="entry name" value="Lambda_DNA-bd_dom_sf"/>
</dbReference>
<dbReference type="SMART" id="SM00530">
    <property type="entry name" value="HTH_XRE"/>
    <property type="match status" value="1"/>
</dbReference>
<evidence type="ECO:0000259" key="2">
    <source>
        <dbReference type="PROSITE" id="PS50943"/>
    </source>
</evidence>
<dbReference type="Gene3D" id="2.60.120.10">
    <property type="entry name" value="Jelly Rolls"/>
    <property type="match status" value="1"/>
</dbReference>
<dbReference type="InterPro" id="IPR001387">
    <property type="entry name" value="Cro/C1-type_HTH"/>
</dbReference>
<evidence type="ECO:0000256" key="1">
    <source>
        <dbReference type="ARBA" id="ARBA00023125"/>
    </source>
</evidence>
<dbReference type="InterPro" id="IPR014710">
    <property type="entry name" value="RmlC-like_jellyroll"/>
</dbReference>
<accession>A0A7Y9E1V2</accession>
<dbReference type="InterPro" id="IPR011051">
    <property type="entry name" value="RmlC_Cupin_sf"/>
</dbReference>
<dbReference type="Gene3D" id="1.10.260.40">
    <property type="entry name" value="lambda repressor-like DNA-binding domains"/>
    <property type="match status" value="1"/>
</dbReference>
<dbReference type="SUPFAM" id="SSF47413">
    <property type="entry name" value="lambda repressor-like DNA-binding domains"/>
    <property type="match status" value="1"/>
</dbReference>
<comment type="caution">
    <text evidence="3">The sequence shown here is derived from an EMBL/GenBank/DDBJ whole genome shotgun (WGS) entry which is preliminary data.</text>
</comment>
<protein>
    <submittedName>
        <fullName evidence="3">Transcriptional regulator with XRE-family HTH domain</fullName>
    </submittedName>
</protein>
<dbReference type="PROSITE" id="PS50943">
    <property type="entry name" value="HTH_CROC1"/>
    <property type="match status" value="1"/>
</dbReference>
<dbReference type="AlphaFoldDB" id="A0A7Y9E1V2"/>
<evidence type="ECO:0000313" key="3">
    <source>
        <dbReference type="EMBL" id="NYD39410.1"/>
    </source>
</evidence>
<keyword evidence="4" id="KW-1185">Reference proteome</keyword>
<dbReference type="InterPro" id="IPR050807">
    <property type="entry name" value="TransReg_Diox_bact_type"/>
</dbReference>
<dbReference type="GO" id="GO:0003700">
    <property type="term" value="F:DNA-binding transcription factor activity"/>
    <property type="evidence" value="ECO:0007669"/>
    <property type="project" value="TreeGrafter"/>
</dbReference>